<dbReference type="InterPro" id="IPR000257">
    <property type="entry name" value="Uroporphyrinogen_deCOase"/>
</dbReference>
<organism evidence="2 3">
    <name type="scientific">Ereboglobus luteus</name>
    <dbReference type="NCBI Taxonomy" id="1796921"/>
    <lineage>
        <taxon>Bacteria</taxon>
        <taxon>Pseudomonadati</taxon>
        <taxon>Verrucomicrobiota</taxon>
        <taxon>Opitutia</taxon>
        <taxon>Opitutales</taxon>
        <taxon>Opitutaceae</taxon>
        <taxon>Ereboglobus</taxon>
    </lineage>
</organism>
<reference evidence="2 3" key="1">
    <citation type="journal article" date="2018" name="Syst. Appl. Microbiol.">
        <title>Ereboglobus luteus gen. nov. sp. nov. from cockroach guts, and new insights into the oxygen relationship of the genera Opitutus and Didymococcus (Verrucomicrobia: Opitutaceae).</title>
        <authorList>
            <person name="Tegtmeier D."/>
            <person name="Belitz A."/>
            <person name="Radek R."/>
            <person name="Heimerl T."/>
            <person name="Brune A."/>
        </authorList>
    </citation>
    <scope>NUCLEOTIDE SEQUENCE [LARGE SCALE GENOMIC DNA]</scope>
    <source>
        <strain evidence="2 3">Ho45</strain>
    </source>
</reference>
<dbReference type="GO" id="GO:0004853">
    <property type="term" value="F:uroporphyrinogen decarboxylase activity"/>
    <property type="evidence" value="ECO:0007669"/>
    <property type="project" value="InterPro"/>
</dbReference>
<dbReference type="GO" id="GO:0006779">
    <property type="term" value="P:porphyrin-containing compound biosynthetic process"/>
    <property type="evidence" value="ECO:0007669"/>
    <property type="project" value="InterPro"/>
</dbReference>
<name>A0A2U8E449_9BACT</name>
<evidence type="ECO:0000259" key="1">
    <source>
        <dbReference type="Pfam" id="PF01208"/>
    </source>
</evidence>
<dbReference type="Pfam" id="PF01208">
    <property type="entry name" value="URO-D"/>
    <property type="match status" value="1"/>
</dbReference>
<protein>
    <recommendedName>
        <fullName evidence="1">Uroporphyrinogen decarboxylase (URO-D) domain-containing protein</fullName>
    </recommendedName>
</protein>
<sequence>MLNIPMTPVNPTKPAMNHVERFRAVMRFQPVDRMPRWEWAMWWDKTIERWHGEGLPAGLNDVFDISCHFGLDPYKQFWFSTTESTIEAVQHHVEGVVAGMDDYLALRPKIYPRHEEAIAGMAPWALRQKDGKLVVWITLEGFFWFTRTLMGFEQFMYAYIDQPELVHKISEDLLAYNLDLLERISRVCVPVFLTIAEDMSYNNGPMISRAIFDEFMAPYYRRLMERVKELDAFAIVDTDGDVTKLVPWLQSVGVDGVLPLEYQAGVDGLALREAYPDLLMIGHYNKLVMNQGEAAMRREFERLLPLMRRGGFIPSVDHQTPPGVSLQEYHLYLRLLQEYTQPDLQG</sequence>
<dbReference type="InterPro" id="IPR038071">
    <property type="entry name" value="UROD/MetE-like_sf"/>
</dbReference>
<evidence type="ECO:0000313" key="2">
    <source>
        <dbReference type="EMBL" id="AWI09586.1"/>
    </source>
</evidence>
<dbReference type="SUPFAM" id="SSF51726">
    <property type="entry name" value="UROD/MetE-like"/>
    <property type="match status" value="1"/>
</dbReference>
<accession>A0A2U8E449</accession>
<evidence type="ECO:0000313" key="3">
    <source>
        <dbReference type="Proteomes" id="UP000244896"/>
    </source>
</evidence>
<proteinExistence type="predicted"/>
<dbReference type="KEGG" id="elut:CKA38_10325"/>
<dbReference type="Proteomes" id="UP000244896">
    <property type="component" value="Chromosome"/>
</dbReference>
<feature type="domain" description="Uroporphyrinogen decarboxylase (URO-D)" evidence="1">
    <location>
        <begin position="149"/>
        <end position="337"/>
    </location>
</feature>
<keyword evidence="3" id="KW-1185">Reference proteome</keyword>
<dbReference type="EMBL" id="CP023004">
    <property type="protein sequence ID" value="AWI09586.1"/>
    <property type="molecule type" value="Genomic_DNA"/>
</dbReference>
<dbReference type="OrthoDB" id="9778540at2"/>
<gene>
    <name evidence="2" type="ORF">CKA38_10325</name>
</gene>
<dbReference type="Gene3D" id="3.20.20.210">
    <property type="match status" value="1"/>
</dbReference>
<dbReference type="AlphaFoldDB" id="A0A2U8E449"/>